<evidence type="ECO:0000313" key="2">
    <source>
        <dbReference type="EMBL" id="HGQ86051.1"/>
    </source>
</evidence>
<dbReference type="Gene3D" id="3.30.460.10">
    <property type="entry name" value="Beta Polymerase, domain 2"/>
    <property type="match status" value="1"/>
</dbReference>
<organism evidence="2">
    <name type="scientific">Thermodesulfobacterium geofontis</name>
    <dbReference type="NCBI Taxonomy" id="1295609"/>
    <lineage>
        <taxon>Bacteria</taxon>
        <taxon>Pseudomonadati</taxon>
        <taxon>Thermodesulfobacteriota</taxon>
        <taxon>Thermodesulfobacteria</taxon>
        <taxon>Thermodesulfobacteriales</taxon>
        <taxon>Thermodesulfobacteriaceae</taxon>
        <taxon>Thermodesulfobacterium</taxon>
    </lineage>
</organism>
<dbReference type="NCBIfam" id="NF047752">
    <property type="entry name" value="MntA_antitoxin"/>
    <property type="match status" value="1"/>
</dbReference>
<dbReference type="InterPro" id="IPR043519">
    <property type="entry name" value="NT_sf"/>
</dbReference>
<keyword evidence="2" id="KW-0808">Transferase</keyword>
<dbReference type="AlphaFoldDB" id="A0A7C4JRH3"/>
<evidence type="ECO:0000259" key="1">
    <source>
        <dbReference type="Pfam" id="PF18765"/>
    </source>
</evidence>
<protein>
    <submittedName>
        <fullName evidence="2">Nucleotidyltransferase domain-containing protein</fullName>
    </submittedName>
</protein>
<comment type="caution">
    <text evidence="2">The sequence shown here is derived from an EMBL/GenBank/DDBJ whole genome shotgun (WGS) entry which is preliminary data.</text>
</comment>
<dbReference type="SUPFAM" id="SSF81301">
    <property type="entry name" value="Nucleotidyltransferase"/>
    <property type="match status" value="1"/>
</dbReference>
<sequence length="131" mass="15798">MKEKIIEIIKEELEKRENILFAYIFGSFVNSEKYNDIDIAIYVSDFNREKVLDMEFELERILEDKLNISFDVRIINEAPLGFVYNVLKNKIIVLDRDSLLRSDFESLIFRKYFDYQHLIDEYLREIKNASI</sequence>
<dbReference type="PANTHER" id="PTHR43852">
    <property type="entry name" value="NUCLEOTIDYLTRANSFERASE"/>
    <property type="match status" value="1"/>
</dbReference>
<dbReference type="InterPro" id="IPR052930">
    <property type="entry name" value="TA_antitoxin_MntA"/>
</dbReference>
<reference evidence="2" key="1">
    <citation type="journal article" date="2020" name="mSystems">
        <title>Genome- and Community-Level Interaction Insights into Carbon Utilization and Element Cycling Functions of Hydrothermarchaeota in Hydrothermal Sediment.</title>
        <authorList>
            <person name="Zhou Z."/>
            <person name="Liu Y."/>
            <person name="Xu W."/>
            <person name="Pan J."/>
            <person name="Luo Z.H."/>
            <person name="Li M."/>
        </authorList>
    </citation>
    <scope>NUCLEOTIDE SEQUENCE [LARGE SCALE GENOMIC DNA]</scope>
    <source>
        <strain evidence="2">SpSt-6</strain>
    </source>
</reference>
<dbReference type="PANTHER" id="PTHR43852:SF3">
    <property type="entry name" value="NUCLEOTIDYLTRANSFERASE"/>
    <property type="match status" value="1"/>
</dbReference>
<dbReference type="GO" id="GO:0016740">
    <property type="term" value="F:transferase activity"/>
    <property type="evidence" value="ECO:0007669"/>
    <property type="project" value="UniProtKB-KW"/>
</dbReference>
<name>A0A7C4JRH3_9BACT</name>
<dbReference type="EMBL" id="DSZN01000108">
    <property type="protein sequence ID" value="HGQ86051.1"/>
    <property type="molecule type" value="Genomic_DNA"/>
</dbReference>
<dbReference type="Pfam" id="PF18765">
    <property type="entry name" value="Polbeta"/>
    <property type="match status" value="1"/>
</dbReference>
<dbReference type="CDD" id="cd05403">
    <property type="entry name" value="NT_KNTase_like"/>
    <property type="match status" value="1"/>
</dbReference>
<accession>A0A7C4JRH3</accession>
<proteinExistence type="predicted"/>
<gene>
    <name evidence="2" type="ORF">ENT66_07060</name>
</gene>
<dbReference type="InterPro" id="IPR041633">
    <property type="entry name" value="Polbeta"/>
</dbReference>
<feature type="domain" description="Polymerase beta nucleotidyltransferase" evidence="1">
    <location>
        <begin position="9"/>
        <end position="98"/>
    </location>
</feature>